<dbReference type="AlphaFoldDB" id="A0AAV1YQ12"/>
<dbReference type="Proteomes" id="UP001497382">
    <property type="component" value="Unassembled WGS sequence"/>
</dbReference>
<keyword evidence="2" id="KW-1185">Reference proteome</keyword>
<evidence type="ECO:0000313" key="2">
    <source>
        <dbReference type="Proteomes" id="UP001497382"/>
    </source>
</evidence>
<protein>
    <recommendedName>
        <fullName evidence="3">Translational initiation factor 1</fullName>
    </recommendedName>
</protein>
<accession>A0AAV1YQ12</accession>
<dbReference type="EMBL" id="CAXIEN010000001">
    <property type="protein sequence ID" value="CAL1261004.1"/>
    <property type="molecule type" value="Genomic_DNA"/>
</dbReference>
<organism evidence="1 2">
    <name type="scientific">Larinioides sclopetarius</name>
    <dbReference type="NCBI Taxonomy" id="280406"/>
    <lineage>
        <taxon>Eukaryota</taxon>
        <taxon>Metazoa</taxon>
        <taxon>Ecdysozoa</taxon>
        <taxon>Arthropoda</taxon>
        <taxon>Chelicerata</taxon>
        <taxon>Arachnida</taxon>
        <taxon>Araneae</taxon>
        <taxon>Araneomorphae</taxon>
        <taxon>Entelegynae</taxon>
        <taxon>Araneoidea</taxon>
        <taxon>Araneidae</taxon>
        <taxon>Larinioides</taxon>
    </lineage>
</organism>
<evidence type="ECO:0008006" key="3">
    <source>
        <dbReference type="Google" id="ProtNLM"/>
    </source>
</evidence>
<gene>
    <name evidence="1" type="ORF">LARSCL_LOCUS153</name>
</gene>
<name>A0AAV1YQ12_9ARAC</name>
<proteinExistence type="predicted"/>
<comment type="caution">
    <text evidence="1">The sequence shown here is derived from an EMBL/GenBank/DDBJ whole genome shotgun (WGS) entry which is preliminary data.</text>
</comment>
<reference evidence="1 2" key="1">
    <citation type="submission" date="2024-04" db="EMBL/GenBank/DDBJ databases">
        <authorList>
            <person name="Rising A."/>
            <person name="Reimegard J."/>
            <person name="Sonavane S."/>
            <person name="Akerstrom W."/>
            <person name="Nylinder S."/>
            <person name="Hedman E."/>
            <person name="Kallberg Y."/>
        </authorList>
    </citation>
    <scope>NUCLEOTIDE SEQUENCE [LARGE SCALE GENOMIC DNA]</scope>
</reference>
<evidence type="ECO:0000313" key="1">
    <source>
        <dbReference type="EMBL" id="CAL1261004.1"/>
    </source>
</evidence>
<sequence>MECAISTWDCNNSDTRFILRRITFLGKIVLQRHDLYRYEISRRPDFRMKRAIST</sequence>